<dbReference type="GO" id="GO:0016788">
    <property type="term" value="F:hydrolase activity, acting on ester bonds"/>
    <property type="evidence" value="ECO:0007669"/>
    <property type="project" value="InterPro"/>
</dbReference>
<accession>A0A507FDE3</accession>
<dbReference type="InterPro" id="IPR036514">
    <property type="entry name" value="SGNH_hydro_sf"/>
</dbReference>
<dbReference type="InterPro" id="IPR001087">
    <property type="entry name" value="GDSL"/>
</dbReference>
<evidence type="ECO:0000256" key="1">
    <source>
        <dbReference type="ARBA" id="ARBA00022801"/>
    </source>
</evidence>
<dbReference type="SUPFAM" id="SSF52266">
    <property type="entry name" value="SGNH hydrolase"/>
    <property type="match status" value="1"/>
</dbReference>
<dbReference type="OrthoDB" id="1600564at2759"/>
<evidence type="ECO:0000256" key="2">
    <source>
        <dbReference type="SAM" id="MobiDB-lite"/>
    </source>
</evidence>
<dbReference type="Pfam" id="PF00657">
    <property type="entry name" value="Lipase_GDSL"/>
    <property type="match status" value="1"/>
</dbReference>
<evidence type="ECO:0008006" key="5">
    <source>
        <dbReference type="Google" id="ProtNLM"/>
    </source>
</evidence>
<dbReference type="EMBL" id="QEAP01000130">
    <property type="protein sequence ID" value="TPX74361.1"/>
    <property type="molecule type" value="Genomic_DNA"/>
</dbReference>
<dbReference type="STRING" id="246404.A0A507FDE3"/>
<dbReference type="AlphaFoldDB" id="A0A507FDE3"/>
<keyword evidence="1" id="KW-0378">Hydrolase</keyword>
<organism evidence="3 4">
    <name type="scientific">Chytriomyces confervae</name>
    <dbReference type="NCBI Taxonomy" id="246404"/>
    <lineage>
        <taxon>Eukaryota</taxon>
        <taxon>Fungi</taxon>
        <taxon>Fungi incertae sedis</taxon>
        <taxon>Chytridiomycota</taxon>
        <taxon>Chytridiomycota incertae sedis</taxon>
        <taxon>Chytridiomycetes</taxon>
        <taxon>Chytridiales</taxon>
        <taxon>Chytriomycetaceae</taxon>
        <taxon>Chytriomyces</taxon>
    </lineage>
</organism>
<dbReference type="PANTHER" id="PTHR45648:SF22">
    <property type="entry name" value="GDSL LIPASE_ACYLHYDROLASE FAMILY PROTEIN (AFU_ORTHOLOGUE AFUA_4G14700)"/>
    <property type="match status" value="1"/>
</dbReference>
<dbReference type="Gene3D" id="3.40.50.1110">
    <property type="entry name" value="SGNH hydrolase"/>
    <property type="match status" value="1"/>
</dbReference>
<feature type="compositionally biased region" description="Low complexity" evidence="2">
    <location>
        <begin position="304"/>
        <end position="315"/>
    </location>
</feature>
<dbReference type="InterPro" id="IPR051058">
    <property type="entry name" value="GDSL_Est/Lipase"/>
</dbReference>
<comment type="caution">
    <text evidence="3">The sequence shown here is derived from an EMBL/GenBank/DDBJ whole genome shotgun (WGS) entry which is preliminary data.</text>
</comment>
<evidence type="ECO:0000313" key="3">
    <source>
        <dbReference type="EMBL" id="TPX74361.1"/>
    </source>
</evidence>
<dbReference type="Proteomes" id="UP000320333">
    <property type="component" value="Unassembled WGS sequence"/>
</dbReference>
<evidence type="ECO:0000313" key="4">
    <source>
        <dbReference type="Proteomes" id="UP000320333"/>
    </source>
</evidence>
<name>A0A507FDE3_9FUNG</name>
<keyword evidence="4" id="KW-1185">Reference proteome</keyword>
<gene>
    <name evidence="3" type="ORF">CcCBS67573_g04368</name>
</gene>
<reference evidence="3 4" key="1">
    <citation type="journal article" date="2019" name="Sci. Rep.">
        <title>Comparative genomics of chytrid fungi reveal insights into the obligate biotrophic and pathogenic lifestyle of Synchytrium endobioticum.</title>
        <authorList>
            <person name="van de Vossenberg B.T.L.H."/>
            <person name="Warris S."/>
            <person name="Nguyen H.D.T."/>
            <person name="van Gent-Pelzer M.P.E."/>
            <person name="Joly D.L."/>
            <person name="van de Geest H.C."/>
            <person name="Bonants P.J.M."/>
            <person name="Smith D.S."/>
            <person name="Levesque C.A."/>
            <person name="van der Lee T.A.J."/>
        </authorList>
    </citation>
    <scope>NUCLEOTIDE SEQUENCE [LARGE SCALE GENOMIC DNA]</scope>
    <source>
        <strain evidence="3 4">CBS 675.73</strain>
    </source>
</reference>
<protein>
    <recommendedName>
        <fullName evidence="5">SGNH hydrolase-type esterase domain-containing protein</fullName>
    </recommendedName>
</protein>
<feature type="region of interest" description="Disordered" evidence="2">
    <location>
        <begin position="287"/>
        <end position="315"/>
    </location>
</feature>
<dbReference type="PANTHER" id="PTHR45648">
    <property type="entry name" value="GDSL LIPASE/ACYLHYDROLASE FAMILY PROTEIN (AFU_ORTHOLOGUE AFUA_4G14700)"/>
    <property type="match status" value="1"/>
</dbReference>
<proteinExistence type="predicted"/>
<dbReference type="CDD" id="cd01846">
    <property type="entry name" value="fatty_acyltransferase_like"/>
    <property type="match status" value="1"/>
</dbReference>
<sequence>MLATLTITTSLSDNGNLFKLYKYPEPPYFNGRFSDGPVWVEYLAVYLQNASLEDYAFGGATANGSNALAGLFSSVLNSSVRIPDLAEQLEMYTNKTGTAQANDLGSALFTVLSGANDFFESAALSKVPDAKGIAGTLVSFVGRLVSLGATKILVAKMPPLEATPSIAKFAQFKSILQLLVSTFNEALTTGISKIAADNPKVSIVIFDTAAVFNYGTSAEGMKAFELTNTSSRCLSEDKKTPCSDPHSYLFWDDLHPTTKGHAIIAQAAYNALTNSSSHFVPKEVNSLPPPPGGVTLRTDQDAANPTSNTTSTNSKNSAFSHRAVFSMTLLGLFSSALFV</sequence>